<evidence type="ECO:0000313" key="2">
    <source>
        <dbReference type="Proteomes" id="UP000011688"/>
    </source>
</evidence>
<organism evidence="1 2">
    <name type="scientific">Natronococcus amylolyticus DSM 10524</name>
    <dbReference type="NCBI Taxonomy" id="1227497"/>
    <lineage>
        <taxon>Archaea</taxon>
        <taxon>Methanobacteriati</taxon>
        <taxon>Methanobacteriota</taxon>
        <taxon>Stenosarchaea group</taxon>
        <taxon>Halobacteria</taxon>
        <taxon>Halobacteriales</taxon>
        <taxon>Natrialbaceae</taxon>
        <taxon>Natronococcus</taxon>
    </lineage>
</organism>
<comment type="caution">
    <text evidence="1">The sequence shown here is derived from an EMBL/GenBank/DDBJ whole genome shotgun (WGS) entry which is preliminary data.</text>
</comment>
<evidence type="ECO:0000313" key="1">
    <source>
        <dbReference type="EMBL" id="ELY54553.1"/>
    </source>
</evidence>
<name>L9X1V8_9EURY</name>
<gene>
    <name evidence="1" type="ORF">C491_18164</name>
</gene>
<protein>
    <submittedName>
        <fullName evidence="1">Uncharacterized protein</fullName>
    </submittedName>
</protein>
<reference evidence="1 2" key="1">
    <citation type="journal article" date="2014" name="PLoS Genet.">
        <title>Phylogenetically driven sequencing of extremely halophilic archaea reveals strategies for static and dynamic osmo-response.</title>
        <authorList>
            <person name="Becker E.A."/>
            <person name="Seitzer P.M."/>
            <person name="Tritt A."/>
            <person name="Larsen D."/>
            <person name="Krusor M."/>
            <person name="Yao A.I."/>
            <person name="Wu D."/>
            <person name="Madern D."/>
            <person name="Eisen J.A."/>
            <person name="Darling A.E."/>
            <person name="Facciotti M.T."/>
        </authorList>
    </citation>
    <scope>NUCLEOTIDE SEQUENCE [LARGE SCALE GENOMIC DNA]</scope>
    <source>
        <strain evidence="1 2">DSM 10524</strain>
    </source>
</reference>
<dbReference type="AlphaFoldDB" id="L9X1V8"/>
<accession>L9X1V8</accession>
<keyword evidence="2" id="KW-1185">Reference proteome</keyword>
<dbReference type="Proteomes" id="UP000011688">
    <property type="component" value="Unassembled WGS sequence"/>
</dbReference>
<dbReference type="EMBL" id="AOIB01000036">
    <property type="protein sequence ID" value="ELY54553.1"/>
    <property type="molecule type" value="Genomic_DNA"/>
</dbReference>
<sequence>MLLDFFSVLGILRGTEPLRNQVGHSFPMNCISNKMGVKLPICHHLVDLNILLRLIQKPLYYIRYWC</sequence>
<proteinExistence type="predicted"/>